<accession>A0AAN8YYH9</accession>
<proteinExistence type="inferred from homology"/>
<dbReference type="SUPFAM" id="SSF52743">
    <property type="entry name" value="Subtilisin-like"/>
    <property type="match status" value="1"/>
</dbReference>
<evidence type="ECO:0000256" key="2">
    <source>
        <dbReference type="ARBA" id="ARBA00022729"/>
    </source>
</evidence>
<dbReference type="AlphaFoldDB" id="A0AAN8YYH9"/>
<dbReference type="InterPro" id="IPR023827">
    <property type="entry name" value="Peptidase_S8_Asp-AS"/>
</dbReference>
<evidence type="ECO:0008006" key="6">
    <source>
        <dbReference type="Google" id="ProtNLM"/>
    </source>
</evidence>
<dbReference type="InterPro" id="IPR036852">
    <property type="entry name" value="Peptidase_S8/S53_dom_sf"/>
</dbReference>
<reference evidence="4 5" key="1">
    <citation type="submission" date="2023-12" db="EMBL/GenBank/DDBJ databases">
        <title>A high-quality genome assembly for Dillenia turbinata (Dilleniales).</title>
        <authorList>
            <person name="Chanderbali A."/>
        </authorList>
    </citation>
    <scope>NUCLEOTIDE SEQUENCE [LARGE SCALE GENOMIC DNA]</scope>
    <source>
        <strain evidence="4">LSX21</strain>
        <tissue evidence="4">Leaf</tissue>
    </source>
</reference>
<gene>
    <name evidence="4" type="ORF">RJ641_018542</name>
</gene>
<dbReference type="PROSITE" id="PS00136">
    <property type="entry name" value="SUBTILASE_ASP"/>
    <property type="match status" value="1"/>
</dbReference>
<dbReference type="InterPro" id="IPR045051">
    <property type="entry name" value="SBT"/>
</dbReference>
<dbReference type="Gene3D" id="3.40.50.200">
    <property type="entry name" value="Peptidase S8/S53 domain"/>
    <property type="match status" value="2"/>
</dbReference>
<comment type="similarity">
    <text evidence="1">Belongs to the peptidase S8 family.</text>
</comment>
<dbReference type="Proteomes" id="UP001370490">
    <property type="component" value="Unassembled WGS sequence"/>
</dbReference>
<evidence type="ECO:0000313" key="4">
    <source>
        <dbReference type="EMBL" id="KAK6917791.1"/>
    </source>
</evidence>
<organism evidence="4 5">
    <name type="scientific">Dillenia turbinata</name>
    <dbReference type="NCBI Taxonomy" id="194707"/>
    <lineage>
        <taxon>Eukaryota</taxon>
        <taxon>Viridiplantae</taxon>
        <taxon>Streptophyta</taxon>
        <taxon>Embryophyta</taxon>
        <taxon>Tracheophyta</taxon>
        <taxon>Spermatophyta</taxon>
        <taxon>Magnoliopsida</taxon>
        <taxon>eudicotyledons</taxon>
        <taxon>Gunneridae</taxon>
        <taxon>Pentapetalae</taxon>
        <taxon>Dilleniales</taxon>
        <taxon>Dilleniaceae</taxon>
        <taxon>Dillenia</taxon>
    </lineage>
</organism>
<keyword evidence="2" id="KW-0732">Signal</keyword>
<protein>
    <recommendedName>
        <fullName evidence="6">Peptidase S8/S53 domain-containing protein</fullName>
    </recommendedName>
</protein>
<sequence length="379" mass="41017">MTTYTHFLRLPDEFWTQQGGERNAGEGIVIGFIDSGITPYHPSFAYEPDDALFTLNVGRFPCACEAGPLFPARVCNGKIISARFFAAGAQAAATLNASIDFLSPFDAVGHGRIAVYKAIYPSIGTLADVVSAVDQGILDGVDILTLSIGPDKPPEDTLTFLSVFEIAMLLGGRAGVIKAHFLPLSSPLALWLLMLLLETLTGLIRALLFLEMDQLLDETHFNTSWSWPKRKLELLGHFKDPGVYRGVAIREAFDPAIVQACIVISTFSSGFFNGTSSVATIINTANVLGFMGFMLLAKPTSCDFISEPIPLPVPGIMIPRVADSQQTRRDPSGLVTTSGRRTAIGEGRVASFTVKAPVLSRFSSRGPDITDSYRTKQMY</sequence>
<evidence type="ECO:0000256" key="1">
    <source>
        <dbReference type="ARBA" id="ARBA00011073"/>
    </source>
</evidence>
<dbReference type="GO" id="GO:0004252">
    <property type="term" value="F:serine-type endopeptidase activity"/>
    <property type="evidence" value="ECO:0007669"/>
    <property type="project" value="InterPro"/>
</dbReference>
<keyword evidence="5" id="KW-1185">Reference proteome</keyword>
<evidence type="ECO:0000313" key="5">
    <source>
        <dbReference type="Proteomes" id="UP001370490"/>
    </source>
</evidence>
<comment type="caution">
    <text evidence="4">The sequence shown here is derived from an EMBL/GenBank/DDBJ whole genome shotgun (WGS) entry which is preliminary data.</text>
</comment>
<evidence type="ECO:0000256" key="3">
    <source>
        <dbReference type="ARBA" id="ARBA00022801"/>
    </source>
</evidence>
<dbReference type="PANTHER" id="PTHR10795">
    <property type="entry name" value="PROPROTEIN CONVERTASE SUBTILISIN/KEXIN"/>
    <property type="match status" value="1"/>
</dbReference>
<name>A0AAN8YYH9_9MAGN</name>
<dbReference type="EMBL" id="JBAMMX010000023">
    <property type="protein sequence ID" value="KAK6917791.1"/>
    <property type="molecule type" value="Genomic_DNA"/>
</dbReference>
<keyword evidence="3" id="KW-0378">Hydrolase</keyword>
<dbReference type="GO" id="GO:0006508">
    <property type="term" value="P:proteolysis"/>
    <property type="evidence" value="ECO:0007669"/>
    <property type="project" value="InterPro"/>
</dbReference>